<evidence type="ECO:0000313" key="2">
    <source>
        <dbReference type="Proteomes" id="UP000011669"/>
    </source>
</evidence>
<dbReference type="RefSeq" id="WP_006078765.1">
    <property type="nucleotide sequence ID" value="NZ_AOMD01000030.1"/>
</dbReference>
<proteinExistence type="predicted"/>
<keyword evidence="2" id="KW-1185">Reference proteome</keyword>
<dbReference type="STRING" id="1227455.C449_14552"/>
<dbReference type="Proteomes" id="UP000011669">
    <property type="component" value="Unassembled WGS sequence"/>
</dbReference>
<comment type="caution">
    <text evidence="1">The sequence shown here is derived from an EMBL/GenBank/DDBJ whole genome shotgun (WGS) entry which is preliminary data.</text>
</comment>
<dbReference type="PATRIC" id="fig|1227455.4.peg.2957"/>
<accession>M0MBQ4</accession>
<reference evidence="1 2" key="1">
    <citation type="journal article" date="2014" name="PLoS Genet.">
        <title>Phylogenetically driven sequencing of extremely halophilic archaea reveals strategies for static and dynamic osmo-response.</title>
        <authorList>
            <person name="Becker E.A."/>
            <person name="Seitzer P.M."/>
            <person name="Tritt A."/>
            <person name="Larsen D."/>
            <person name="Krusor M."/>
            <person name="Yao A.I."/>
            <person name="Wu D."/>
            <person name="Madern D."/>
            <person name="Eisen J.A."/>
            <person name="Darling A.E."/>
            <person name="Facciotti M.T."/>
        </authorList>
    </citation>
    <scope>NUCLEOTIDE SEQUENCE [LARGE SCALE GENOMIC DNA]</scope>
    <source>
        <strain evidence="1 2">DSM 5350</strain>
    </source>
</reference>
<dbReference type="InParanoid" id="M0MBQ4"/>
<gene>
    <name evidence="1" type="ORF">C449_14552</name>
</gene>
<dbReference type="OrthoDB" id="291404at2157"/>
<sequence length="251" mass="26594">MRLAAALSLSTPELVAFVGAGGKKTAMGRLVSEADARDLWAGYTTTTHTPPPEYPLVLAEPEHLGQELARTDDSPVAFAREEVPNPDRAAEKVRGFAPGVIDDAFESSRFDWLCVKADGARRRGFKAPGSDEPAIPSASTTVVPVVSVGVVGEPLDEEHVHRVERVAALTGLARGERLTADAVGRVLAHPDGGLKGVPASARVVPLVNQADAADDRRTARAVLEVAFEHTNRFDRGIVASLRNDTIAVVEA</sequence>
<dbReference type="Pfam" id="PF19842">
    <property type="entry name" value="YqeC"/>
    <property type="match status" value="1"/>
</dbReference>
<dbReference type="EMBL" id="AOMD01000030">
    <property type="protein sequence ID" value="EMA43207.1"/>
    <property type="molecule type" value="Genomic_DNA"/>
</dbReference>
<name>M0MBQ4_9EURY</name>
<dbReference type="NCBIfam" id="TIGR03172">
    <property type="entry name" value="selenium cofactor biosynthesis protein YqeC"/>
    <property type="match status" value="1"/>
</dbReference>
<evidence type="ECO:0000313" key="1">
    <source>
        <dbReference type="EMBL" id="EMA43207.1"/>
    </source>
</evidence>
<dbReference type="InterPro" id="IPR017587">
    <property type="entry name" value="YqeC"/>
</dbReference>
<organism evidence="1 2">
    <name type="scientific">Halococcus saccharolyticus DSM 5350</name>
    <dbReference type="NCBI Taxonomy" id="1227455"/>
    <lineage>
        <taxon>Archaea</taxon>
        <taxon>Methanobacteriati</taxon>
        <taxon>Methanobacteriota</taxon>
        <taxon>Stenosarchaea group</taxon>
        <taxon>Halobacteria</taxon>
        <taxon>Halobacteriales</taxon>
        <taxon>Halococcaceae</taxon>
        <taxon>Halococcus</taxon>
    </lineage>
</organism>
<protein>
    <submittedName>
        <fullName evidence="1">Anaerobic dehydrogenase cluster protein</fullName>
    </submittedName>
</protein>
<dbReference type="AlphaFoldDB" id="M0MBQ4"/>